<organism evidence="1 2">
    <name type="scientific">Staurois parvus</name>
    <dbReference type="NCBI Taxonomy" id="386267"/>
    <lineage>
        <taxon>Eukaryota</taxon>
        <taxon>Metazoa</taxon>
        <taxon>Chordata</taxon>
        <taxon>Craniata</taxon>
        <taxon>Vertebrata</taxon>
        <taxon>Euteleostomi</taxon>
        <taxon>Amphibia</taxon>
        <taxon>Batrachia</taxon>
        <taxon>Anura</taxon>
        <taxon>Neobatrachia</taxon>
        <taxon>Ranoidea</taxon>
        <taxon>Ranidae</taxon>
        <taxon>Staurois</taxon>
    </lineage>
</organism>
<keyword evidence="2" id="KW-1185">Reference proteome</keyword>
<gene>
    <name evidence="1" type="ORF">SPARVUS_LOCUS15057104</name>
</gene>
<proteinExistence type="predicted"/>
<name>A0ABN9GZA4_9NEOB</name>
<dbReference type="EMBL" id="CATNWA010019684">
    <property type="protein sequence ID" value="CAI9614469.1"/>
    <property type="molecule type" value="Genomic_DNA"/>
</dbReference>
<dbReference type="Proteomes" id="UP001162483">
    <property type="component" value="Unassembled WGS sequence"/>
</dbReference>
<accession>A0ABN9GZA4</accession>
<protein>
    <submittedName>
        <fullName evidence="1">Uncharacterized protein</fullName>
    </submittedName>
</protein>
<reference evidence="1" key="1">
    <citation type="submission" date="2023-05" db="EMBL/GenBank/DDBJ databases">
        <authorList>
            <person name="Stuckert A."/>
        </authorList>
    </citation>
    <scope>NUCLEOTIDE SEQUENCE</scope>
</reference>
<comment type="caution">
    <text evidence="1">The sequence shown here is derived from an EMBL/GenBank/DDBJ whole genome shotgun (WGS) entry which is preliminary data.</text>
</comment>
<sequence length="31" mass="3669">MSLREVQSLQKPEISHGGEVFLFRVREMFSM</sequence>
<evidence type="ECO:0000313" key="1">
    <source>
        <dbReference type="EMBL" id="CAI9614469.1"/>
    </source>
</evidence>
<evidence type="ECO:0000313" key="2">
    <source>
        <dbReference type="Proteomes" id="UP001162483"/>
    </source>
</evidence>